<feature type="compositionally biased region" description="Basic and acidic residues" evidence="2">
    <location>
        <begin position="237"/>
        <end position="253"/>
    </location>
</feature>
<feature type="region of interest" description="Disordered" evidence="2">
    <location>
        <begin position="506"/>
        <end position="532"/>
    </location>
</feature>
<comment type="caution">
    <text evidence="3">The sequence shown here is derived from an EMBL/GenBank/DDBJ whole genome shotgun (WGS) entry which is preliminary data.</text>
</comment>
<dbReference type="AlphaFoldDB" id="A0A8J2VZI8"/>
<feature type="coiled-coil region" evidence="1">
    <location>
        <begin position="428"/>
        <end position="481"/>
    </location>
</feature>
<gene>
    <name evidence="3" type="ORF">DGAL_LOCUS1889</name>
</gene>
<feature type="region of interest" description="Disordered" evidence="2">
    <location>
        <begin position="231"/>
        <end position="311"/>
    </location>
</feature>
<evidence type="ECO:0000256" key="2">
    <source>
        <dbReference type="SAM" id="MobiDB-lite"/>
    </source>
</evidence>
<dbReference type="Proteomes" id="UP000789390">
    <property type="component" value="Unassembled WGS sequence"/>
</dbReference>
<reference evidence="3" key="1">
    <citation type="submission" date="2021-11" db="EMBL/GenBank/DDBJ databases">
        <authorList>
            <person name="Schell T."/>
        </authorList>
    </citation>
    <scope>NUCLEOTIDE SEQUENCE</scope>
    <source>
        <strain evidence="3">M5</strain>
    </source>
</reference>
<protein>
    <submittedName>
        <fullName evidence="3">Uncharacterized protein</fullName>
    </submittedName>
</protein>
<organism evidence="3 4">
    <name type="scientific">Daphnia galeata</name>
    <dbReference type="NCBI Taxonomy" id="27404"/>
    <lineage>
        <taxon>Eukaryota</taxon>
        <taxon>Metazoa</taxon>
        <taxon>Ecdysozoa</taxon>
        <taxon>Arthropoda</taxon>
        <taxon>Crustacea</taxon>
        <taxon>Branchiopoda</taxon>
        <taxon>Diplostraca</taxon>
        <taxon>Cladocera</taxon>
        <taxon>Anomopoda</taxon>
        <taxon>Daphniidae</taxon>
        <taxon>Daphnia</taxon>
    </lineage>
</organism>
<name>A0A8J2VZI8_9CRUS</name>
<sequence length="675" mass="76029">MPKEFSNLEKKFFDAADEDTKRIMHFIMNSTPSSHQNREFVGRYRKWYVSKKIFVGKSVEDSENQSISFSTHWETDSEDETSYRDNTDYDMDFLPQPPPSQLNTKVISKVKINKVELPFFEDDDFLTSLISPQSKVKKEVVFEPKSETKAIQEEYSAFMSSLESIDEKRDIKQEPIELPVVPAQKIEDKKEVSSESKYVQVRKSYSPSLNLENMSENIEIRHEVKLEPSQSPIAFHRNLEDGVVSKESKENGIRKRSAPSPDWDEQWRSSRYRPSREGTRNTSPILRKEPSTPDENHKDDDWEDGKQCSSRLGDVDAIDGITTDGKRISLDERLELELGIKVESEIPTTISVISPQSVIDQYSWNFDCYGMSTSPVKRARGFGPKAAPLGPWILHCRNRALPAAPFVPPHLQSVLYQPLVRTCPPKTEDNKANEVQQEENEIKNSDTQSQELVVTPDQEIKKDWDKELKNLEAVASNLEVADETVLEALEEKLMQFETSNILLSGGESPTSEVKDDKNKVVKRGKRAKPPPVELKEAGKGILVMPRITLLDEKTGNQKKAVVFADSVRPGYGTSSEDEEEHGRSSPPPVIQPIHFTETSPKKKLKKPKKEKIVGDDFDPVFDLLPPPPPPPGSPQPSQIKAMIPTSSPTPQMSPPIVVADALVVSSPLPIESGAC</sequence>
<accession>A0A8J2VZI8</accession>
<keyword evidence="4" id="KW-1185">Reference proteome</keyword>
<evidence type="ECO:0000313" key="3">
    <source>
        <dbReference type="EMBL" id="CAH0099731.1"/>
    </source>
</evidence>
<feature type="region of interest" description="Disordered" evidence="2">
    <location>
        <begin position="568"/>
        <end position="652"/>
    </location>
</feature>
<evidence type="ECO:0000256" key="1">
    <source>
        <dbReference type="SAM" id="Coils"/>
    </source>
</evidence>
<keyword evidence="1" id="KW-0175">Coiled coil</keyword>
<dbReference type="OrthoDB" id="6352593at2759"/>
<evidence type="ECO:0000313" key="4">
    <source>
        <dbReference type="Proteomes" id="UP000789390"/>
    </source>
</evidence>
<feature type="compositionally biased region" description="Low complexity" evidence="2">
    <location>
        <begin position="635"/>
        <end position="652"/>
    </location>
</feature>
<dbReference type="EMBL" id="CAKKLH010000024">
    <property type="protein sequence ID" value="CAH0099731.1"/>
    <property type="molecule type" value="Genomic_DNA"/>
</dbReference>
<proteinExistence type="predicted"/>
<feature type="compositionally biased region" description="Pro residues" evidence="2">
    <location>
        <begin position="624"/>
        <end position="634"/>
    </location>
</feature>
<feature type="compositionally biased region" description="Basic and acidic residues" evidence="2">
    <location>
        <begin position="286"/>
        <end position="306"/>
    </location>
</feature>